<evidence type="ECO:0000256" key="3">
    <source>
        <dbReference type="ARBA" id="ARBA00022989"/>
    </source>
</evidence>
<dbReference type="PANTHER" id="PTHR10846:SF8">
    <property type="entry name" value="INNER MEMBRANE PROTEIN YRBG"/>
    <property type="match status" value="1"/>
</dbReference>
<evidence type="ECO:0000256" key="1">
    <source>
        <dbReference type="ARBA" id="ARBA00004141"/>
    </source>
</evidence>
<dbReference type="NCBIfam" id="TIGR00367">
    <property type="entry name" value="calcium/sodium antiporter"/>
    <property type="match status" value="1"/>
</dbReference>
<keyword evidence="3 5" id="KW-1133">Transmembrane helix</keyword>
<evidence type="ECO:0000256" key="5">
    <source>
        <dbReference type="SAM" id="Phobius"/>
    </source>
</evidence>
<feature type="transmembrane region" description="Helical" evidence="5">
    <location>
        <begin position="306"/>
        <end position="322"/>
    </location>
</feature>
<evidence type="ECO:0000259" key="6">
    <source>
        <dbReference type="Pfam" id="PF01699"/>
    </source>
</evidence>
<keyword evidence="2 5" id="KW-0812">Transmembrane</keyword>
<accession>A0ABS6SB68</accession>
<protein>
    <submittedName>
        <fullName evidence="7">Calcium/sodium antiporter</fullName>
    </submittedName>
</protein>
<dbReference type="PANTHER" id="PTHR10846">
    <property type="entry name" value="SODIUM/POTASSIUM/CALCIUM EXCHANGER"/>
    <property type="match status" value="1"/>
</dbReference>
<evidence type="ECO:0000313" key="7">
    <source>
        <dbReference type="EMBL" id="MBV7255668.1"/>
    </source>
</evidence>
<evidence type="ECO:0000256" key="2">
    <source>
        <dbReference type="ARBA" id="ARBA00022692"/>
    </source>
</evidence>
<feature type="transmembrane region" description="Helical" evidence="5">
    <location>
        <begin position="6"/>
        <end position="23"/>
    </location>
</feature>
<dbReference type="EMBL" id="JAGSPA010000001">
    <property type="protein sequence ID" value="MBV7255668.1"/>
    <property type="molecule type" value="Genomic_DNA"/>
</dbReference>
<proteinExistence type="predicted"/>
<feature type="transmembrane region" description="Helical" evidence="5">
    <location>
        <begin position="35"/>
        <end position="55"/>
    </location>
</feature>
<dbReference type="InterPro" id="IPR004481">
    <property type="entry name" value="K/Na/Ca-exchanger"/>
</dbReference>
<dbReference type="Pfam" id="PF01699">
    <property type="entry name" value="Na_Ca_ex"/>
    <property type="match status" value="2"/>
</dbReference>
<feature type="transmembrane region" description="Helical" evidence="5">
    <location>
        <begin position="101"/>
        <end position="120"/>
    </location>
</feature>
<comment type="caution">
    <text evidence="7">The sequence shown here is derived from an EMBL/GenBank/DDBJ whole genome shotgun (WGS) entry which is preliminary data.</text>
</comment>
<name>A0ABS6SB68_9SPHN</name>
<feature type="transmembrane region" description="Helical" evidence="5">
    <location>
        <begin position="67"/>
        <end position="94"/>
    </location>
</feature>
<feature type="transmembrane region" description="Helical" evidence="5">
    <location>
        <begin position="274"/>
        <end position="294"/>
    </location>
</feature>
<organism evidence="7 8">
    <name type="scientific">Pacificimonas pallii</name>
    <dbReference type="NCBI Taxonomy" id="2827236"/>
    <lineage>
        <taxon>Bacteria</taxon>
        <taxon>Pseudomonadati</taxon>
        <taxon>Pseudomonadota</taxon>
        <taxon>Alphaproteobacteria</taxon>
        <taxon>Sphingomonadales</taxon>
        <taxon>Sphingosinicellaceae</taxon>
        <taxon>Pacificimonas</taxon>
    </lineage>
</organism>
<keyword evidence="8" id="KW-1185">Reference proteome</keyword>
<keyword evidence="4 5" id="KW-0472">Membrane</keyword>
<gene>
    <name evidence="7" type="ORF">KCG44_02580</name>
</gene>
<feature type="transmembrane region" description="Helical" evidence="5">
    <location>
        <begin position="177"/>
        <end position="199"/>
    </location>
</feature>
<dbReference type="InterPro" id="IPR004837">
    <property type="entry name" value="NaCa_Exmemb"/>
</dbReference>
<comment type="subcellular location">
    <subcellularLocation>
        <location evidence="1">Membrane</location>
        <topology evidence="1">Multi-pass membrane protein</topology>
    </subcellularLocation>
</comment>
<sequence length="324" mass="33126">MILDIVAILGGLVLLFVGGDFLVRGSVNLATRMGVSPLFVGLVLVGFGTSAPELFASIEAVRVGAPAIAWGNVVGSNIANVLLVLGAAAAVAAFPIERGPLWRDGGFGLVAAIILFAFAFSGAPAIMGWILLGILSVYLVYAWRSERTHAHSTGAGDRAAAGEMVHVDIPDARPKSLFADIGFTVGGLLLIIFGGNILVAGARDVALILGLSDALVGLTIVAIGTSAPELATSVVAARKGEGGIAFGNVLGSNIYNILGIGGVTALLAPGSLPASMVPVELPLLIAASILMIVFARTGHKFSRWEGFAMLSLYVGYLVWAVLNA</sequence>
<reference evidence="7 8" key="1">
    <citation type="submission" date="2021-04" db="EMBL/GenBank/DDBJ databases">
        <authorList>
            <person name="Pira H."/>
            <person name="Risdian C."/>
            <person name="Wink J."/>
        </authorList>
    </citation>
    <scope>NUCLEOTIDE SEQUENCE [LARGE SCALE GENOMIC DNA]</scope>
    <source>
        <strain evidence="7 8">WHA3</strain>
    </source>
</reference>
<evidence type="ECO:0000313" key="8">
    <source>
        <dbReference type="Proteomes" id="UP000722336"/>
    </source>
</evidence>
<dbReference type="RefSeq" id="WP_218444022.1">
    <property type="nucleotide sequence ID" value="NZ_JAGSPA010000001.1"/>
</dbReference>
<feature type="domain" description="Sodium/calcium exchanger membrane region" evidence="6">
    <location>
        <begin position="182"/>
        <end position="321"/>
    </location>
</feature>
<evidence type="ECO:0000256" key="4">
    <source>
        <dbReference type="ARBA" id="ARBA00023136"/>
    </source>
</evidence>
<feature type="transmembrane region" description="Helical" evidence="5">
    <location>
        <begin position="245"/>
        <end position="268"/>
    </location>
</feature>
<dbReference type="Proteomes" id="UP000722336">
    <property type="component" value="Unassembled WGS sequence"/>
</dbReference>
<feature type="domain" description="Sodium/calcium exchanger membrane region" evidence="6">
    <location>
        <begin position="5"/>
        <end position="143"/>
    </location>
</feature>